<dbReference type="GO" id="GO:0008270">
    <property type="term" value="F:zinc ion binding"/>
    <property type="evidence" value="ECO:0007669"/>
    <property type="project" value="UniProtKB-KW"/>
</dbReference>
<feature type="region of interest" description="Disordered" evidence="2">
    <location>
        <begin position="529"/>
        <end position="596"/>
    </location>
</feature>
<proteinExistence type="predicted"/>
<dbReference type="InterPro" id="IPR001164">
    <property type="entry name" value="ArfGAP_dom"/>
</dbReference>
<feature type="domain" description="Arf-GAP" evidence="3">
    <location>
        <begin position="21"/>
        <end position="138"/>
    </location>
</feature>
<accession>A0AAE0TVT0</accession>
<feature type="compositionally biased region" description="Polar residues" evidence="2">
    <location>
        <begin position="343"/>
        <end position="356"/>
    </location>
</feature>
<dbReference type="InterPro" id="IPR037278">
    <property type="entry name" value="ARFGAP/RecO"/>
</dbReference>
<keyword evidence="1" id="KW-0479">Metal-binding</keyword>
<feature type="compositionally biased region" description="Polar residues" evidence="2">
    <location>
        <begin position="499"/>
        <end position="508"/>
    </location>
</feature>
<dbReference type="AlphaFoldDB" id="A0AAE0TVT0"/>
<feature type="compositionally biased region" description="Low complexity" evidence="2">
    <location>
        <begin position="562"/>
        <end position="573"/>
    </location>
</feature>
<feature type="compositionally biased region" description="Low complexity" evidence="2">
    <location>
        <begin position="452"/>
        <end position="467"/>
    </location>
</feature>
<feature type="compositionally biased region" description="Polar residues" evidence="2">
    <location>
        <begin position="365"/>
        <end position="377"/>
    </location>
</feature>
<dbReference type="PROSITE" id="PS50115">
    <property type="entry name" value="ARFGAP"/>
    <property type="match status" value="1"/>
</dbReference>
<dbReference type="InterPro" id="IPR051718">
    <property type="entry name" value="ARF_GTPase-activating"/>
</dbReference>
<evidence type="ECO:0000313" key="4">
    <source>
        <dbReference type="EMBL" id="KAK3381382.1"/>
    </source>
</evidence>
<keyword evidence="5" id="KW-1185">Reference proteome</keyword>
<organism evidence="4 5">
    <name type="scientific">Podospora didyma</name>
    <dbReference type="NCBI Taxonomy" id="330526"/>
    <lineage>
        <taxon>Eukaryota</taxon>
        <taxon>Fungi</taxon>
        <taxon>Dikarya</taxon>
        <taxon>Ascomycota</taxon>
        <taxon>Pezizomycotina</taxon>
        <taxon>Sordariomycetes</taxon>
        <taxon>Sordariomycetidae</taxon>
        <taxon>Sordariales</taxon>
        <taxon>Podosporaceae</taxon>
        <taxon>Podospora</taxon>
    </lineage>
</organism>
<dbReference type="GO" id="GO:0005096">
    <property type="term" value="F:GTPase activator activity"/>
    <property type="evidence" value="ECO:0007669"/>
    <property type="project" value="InterPro"/>
</dbReference>
<dbReference type="SUPFAM" id="SSF57863">
    <property type="entry name" value="ArfGap/RecO-like zinc finger"/>
    <property type="match status" value="1"/>
</dbReference>
<dbReference type="PRINTS" id="PR00405">
    <property type="entry name" value="REVINTRACTNG"/>
</dbReference>
<gene>
    <name evidence="4" type="ORF">B0H63DRAFT_561077</name>
</gene>
<evidence type="ECO:0000256" key="2">
    <source>
        <dbReference type="SAM" id="MobiDB-lite"/>
    </source>
</evidence>
<dbReference type="InterPro" id="IPR038508">
    <property type="entry name" value="ArfGAP_dom_sf"/>
</dbReference>
<comment type="caution">
    <text evidence="4">The sequence shown here is derived from an EMBL/GenBank/DDBJ whole genome shotgun (WGS) entry which is preliminary data.</text>
</comment>
<feature type="compositionally biased region" description="Polar residues" evidence="2">
    <location>
        <begin position="243"/>
        <end position="256"/>
    </location>
</feature>
<dbReference type="EMBL" id="JAULSW010000005">
    <property type="protein sequence ID" value="KAK3381382.1"/>
    <property type="molecule type" value="Genomic_DNA"/>
</dbReference>
<evidence type="ECO:0000256" key="1">
    <source>
        <dbReference type="PROSITE-ProRule" id="PRU00288"/>
    </source>
</evidence>
<feature type="compositionally biased region" description="Polar residues" evidence="2">
    <location>
        <begin position="286"/>
        <end position="302"/>
    </location>
</feature>
<keyword evidence="1" id="KW-0862">Zinc</keyword>
<sequence>MSRRPPNAAAAEKAAQAAKNTATIKSLLKLEPNKVCADCKRNKHPRWASWNLGVFVCIRCSGIHRGMGTHISRVKSVDLDTWTDEQLASILSWGNARANKYWEAKLAPGHTPSESKIENFIRTKYELKRWVMEGPMPDPSTLDADADDDVPLAVVKEKKDIERRESFRKASIGQSAAPRPIASPQPDLMGADPMPLRASTTGPTATKVAPKSELAPPKATSTKDSLLGLDFLGTQPTAPPRPASTTGTPGAGNQSRPDLKQSILSLYATAPRPQPPAQQSSHAPTGSFSGMPSPTGMSQAPSSYGGLNDAFSNLGFGSPAPAKPQQNDAFSGLGSFSSASRPAPQSTNSAFSNLSGGSFFDSKPAPSSQQLKQSIGGFQNDMGGFVSPPLAPTRTAAPKSPPPPASSAMGDLFDFSTSSPPRAAPPPKPVVASTSSFAASSVFNLNQPKPTPAAKAPATSNNMSSLGSIGGGSLSGADIWGSSAWSAPEAPKKSPEVAKQSTTTTTVNDFGWGSSAGSFASQPIVPGASGGFTSSFASQPIVPGPSGGFAPAPKVSADEEFGGWTSSTSPTTTKGGGSKPAGGFGASEDLFSNVWE</sequence>
<dbReference type="InterPro" id="IPR044732">
    <property type="entry name" value="ArfGAP_SMAP1-like"/>
</dbReference>
<keyword evidence="1" id="KW-0863">Zinc-finger</keyword>
<feature type="region of interest" description="Disordered" evidence="2">
    <location>
        <begin position="164"/>
        <end position="513"/>
    </location>
</feature>
<reference evidence="4" key="2">
    <citation type="submission" date="2023-06" db="EMBL/GenBank/DDBJ databases">
        <authorList>
            <consortium name="Lawrence Berkeley National Laboratory"/>
            <person name="Haridas S."/>
            <person name="Hensen N."/>
            <person name="Bonometti L."/>
            <person name="Westerberg I."/>
            <person name="Brannstrom I.O."/>
            <person name="Guillou S."/>
            <person name="Cros-Aarteil S."/>
            <person name="Calhoun S."/>
            <person name="Kuo A."/>
            <person name="Mondo S."/>
            <person name="Pangilinan J."/>
            <person name="Riley R."/>
            <person name="LaButti K."/>
            <person name="Andreopoulos B."/>
            <person name="Lipzen A."/>
            <person name="Chen C."/>
            <person name="Yanf M."/>
            <person name="Daum C."/>
            <person name="Ng V."/>
            <person name="Clum A."/>
            <person name="Steindorff A."/>
            <person name="Ohm R."/>
            <person name="Martin F."/>
            <person name="Silar P."/>
            <person name="Natvig D."/>
            <person name="Lalanne C."/>
            <person name="Gautier V."/>
            <person name="Ament-velasquez S.L."/>
            <person name="Kruys A."/>
            <person name="Hutchinson M.I."/>
            <person name="Powell A.J."/>
            <person name="Barry K."/>
            <person name="Miller A.N."/>
            <person name="Grigoriev I.V."/>
            <person name="Debuchy R."/>
            <person name="Gladieux P."/>
            <person name="Thoren M.H."/>
            <person name="Johannesson H."/>
        </authorList>
    </citation>
    <scope>NUCLEOTIDE SEQUENCE</scope>
    <source>
        <strain evidence="4">CBS 232.78</strain>
    </source>
</reference>
<feature type="compositionally biased region" description="Low complexity" evidence="2">
    <location>
        <begin position="430"/>
        <end position="443"/>
    </location>
</feature>
<dbReference type="Pfam" id="PF01412">
    <property type="entry name" value="ArfGap"/>
    <property type="match status" value="1"/>
</dbReference>
<evidence type="ECO:0000259" key="3">
    <source>
        <dbReference type="PROSITE" id="PS50115"/>
    </source>
</evidence>
<dbReference type="SMART" id="SM00105">
    <property type="entry name" value="ArfGap"/>
    <property type="match status" value="1"/>
</dbReference>
<feature type="compositionally biased region" description="Gly residues" evidence="2">
    <location>
        <begin position="574"/>
        <end position="585"/>
    </location>
</feature>
<reference evidence="4" key="1">
    <citation type="journal article" date="2023" name="Mol. Phylogenet. Evol.">
        <title>Genome-scale phylogeny and comparative genomics of the fungal order Sordariales.</title>
        <authorList>
            <person name="Hensen N."/>
            <person name="Bonometti L."/>
            <person name="Westerberg I."/>
            <person name="Brannstrom I.O."/>
            <person name="Guillou S."/>
            <person name="Cros-Aarteil S."/>
            <person name="Calhoun S."/>
            <person name="Haridas S."/>
            <person name="Kuo A."/>
            <person name="Mondo S."/>
            <person name="Pangilinan J."/>
            <person name="Riley R."/>
            <person name="LaButti K."/>
            <person name="Andreopoulos B."/>
            <person name="Lipzen A."/>
            <person name="Chen C."/>
            <person name="Yan M."/>
            <person name="Daum C."/>
            <person name="Ng V."/>
            <person name="Clum A."/>
            <person name="Steindorff A."/>
            <person name="Ohm R.A."/>
            <person name="Martin F."/>
            <person name="Silar P."/>
            <person name="Natvig D.O."/>
            <person name="Lalanne C."/>
            <person name="Gautier V."/>
            <person name="Ament-Velasquez S.L."/>
            <person name="Kruys A."/>
            <person name="Hutchinson M.I."/>
            <person name="Powell A.J."/>
            <person name="Barry K."/>
            <person name="Miller A.N."/>
            <person name="Grigoriev I.V."/>
            <person name="Debuchy R."/>
            <person name="Gladieux P."/>
            <person name="Hiltunen Thoren M."/>
            <person name="Johannesson H."/>
        </authorList>
    </citation>
    <scope>NUCLEOTIDE SEQUENCE</scope>
    <source>
        <strain evidence="4">CBS 232.78</strain>
    </source>
</reference>
<dbReference type="GO" id="GO:0005737">
    <property type="term" value="C:cytoplasm"/>
    <property type="evidence" value="ECO:0007669"/>
    <property type="project" value="TreeGrafter"/>
</dbReference>
<dbReference type="PANTHER" id="PTHR45705">
    <property type="entry name" value="FI20236P1"/>
    <property type="match status" value="1"/>
</dbReference>
<dbReference type="Gene3D" id="1.10.220.150">
    <property type="entry name" value="Arf GTPase activating protein"/>
    <property type="match status" value="1"/>
</dbReference>
<dbReference type="FunFam" id="1.10.220.150:FF:000010">
    <property type="entry name" value="Stromal membrane-associated protein"/>
    <property type="match status" value="1"/>
</dbReference>
<dbReference type="PANTHER" id="PTHR45705:SF1">
    <property type="entry name" value="FI20236P1"/>
    <property type="match status" value="1"/>
</dbReference>
<feature type="compositionally biased region" description="Low complexity" evidence="2">
    <location>
        <begin position="329"/>
        <end position="340"/>
    </location>
</feature>
<dbReference type="CDD" id="cd08839">
    <property type="entry name" value="ArfGap_SMAP"/>
    <property type="match status" value="1"/>
</dbReference>
<name>A0AAE0TVT0_9PEZI</name>
<evidence type="ECO:0000313" key="5">
    <source>
        <dbReference type="Proteomes" id="UP001285441"/>
    </source>
</evidence>
<protein>
    <recommendedName>
        <fullName evidence="3">Arf-GAP domain-containing protein</fullName>
    </recommendedName>
</protein>
<dbReference type="Proteomes" id="UP001285441">
    <property type="component" value="Unassembled WGS sequence"/>
</dbReference>